<accession>A0A4R4DXL0</accession>
<dbReference type="RefSeq" id="WP_131853412.1">
    <property type="nucleotide sequence ID" value="NZ_SKFH01000034.1"/>
</dbReference>
<evidence type="ECO:0000259" key="5">
    <source>
        <dbReference type="Pfam" id="PF11721"/>
    </source>
</evidence>
<evidence type="ECO:0000256" key="2">
    <source>
        <dbReference type="ARBA" id="ARBA00022737"/>
    </source>
</evidence>
<sequence length="1658" mass="173020">MCRQDHPNRSSVKTLSFLLLLLLLSFAPHAQYSFSSSGLKLNGATLFNPTSIQFGPDGRLYISEQAGFIRIFTVQRIGSNNYSVTSFQTITLVKSIPNHNDDGTPNSSVTERQITGILLRGTAANPVIYVSSSDSRIGGPSGETNLDTNSGIISMLTWNGSAWVKLDLVRGLPRSEENHSVNGMQLDDATNTLFLAVGGHTNAGSPSTNFNFTTEYALSAAILSIKLNTIMAMTTKGSGNNTYKYDLPTLDDPTRTNNPDGSDPNDPFGGNDGLNQAMLVAGGPVQIYSPGYRNAYDLVLTKSRRLYTVDNGANQGWGGYPAGEGTANVTNNYVPGEPGSTTGTSTQAVVNNLDNLHYIGNIDTYTPGSFYGGHPCPVRANPTGAGLYSHNGTTGVFRTSKTGPNPLPANWPPVPVSMADVRQGDFKMPGNEDGALLTFSSSTNGITEYTASNFGGALKGFLLAAEYDGSIALIKLTADGTGVTNTKNATSKLNLDAPFASNFGATPLDLVAQGDNDPFPGSVWAITYGADAVTIFEPQDFLTCTGANNNSDEDGDGYTNADEIANGTNPCSGSSRPADNDGDHISDLNDPDDDNDGVNDKLDAFAIDASNGSTRTLPVTYNLFNNDPGTGFFGLGFTGLMSNRDSDYLRLYNKDNLIAGGAVGAFSIVNVPSGDALGSENKQQNGFQFGVRTNGVPFTLRGRMTGPFFNNATPQGAQSQGIYLGNGDQDNYLKIVLNANGGTGGIQVVYENAGVASSSQYAISGGIPGSSIDLLLQFNPNSNSVQAAYAVNGGSVSNIGTPVVVSGAVLNALKGTTVLAVGIISTSKGGSPFTATWDYLYVNADAVTATGGWQLLTPATGNFNPREENAYVQAGNKFYLLGGRGNKPVQEYNPATKAWVDKASQPLELHHFQALSWQGLIYVVGAFTGAYPHETPVANLYIYNPASNAWFTGATIPQARRRGAGGAVVFNNKIYLVGGITDGHWAGWVKWFDEYDPATNTWRTLPDAPRERDHVQVVVVNNKLYVAGGRRSSAATGQDLDFAVAQVDVFDFNSNTWSTLPAGSNLPTLRSGASNVVLGNELIVIGGESAAQTAAHVQTEALNVSTGTWRTLANLQQGRHGTQAIASNGGIYTAAGPGNRGGTPLLTTQEAFYFSGPTTPSGSALSQSALTAPATLSFGSVALNGTGTQSLVLTNTTGNQGILISAISITGAAAFSYTSPNAVPFVLPAGQSVTISVQFRPTSTGSQSASLVVTHSGSNGSNTTALSGTGGGAAAASYRINAGGGAVTNSIGVFAADNKFSPAPGNVSSTTTAIAGTTDDAIYQTERWGNSFGYALPVANGQYTVVLHFAEIYWTTAGSRVFDVMIEGVKKLDNYDIVAKAGAFTATKETFTVSVTDGILNIDFSSLTAAGGKDNAKVSAIEVLAAAPAGPAVSSFTLVNAANEQDIQTLANGATINLATLPSRSLNIRANTSPGTVGSVVFSLSGSQTRNATETAAPYALFGDNAGNYNAWTPAPGSYTLQATPFTGPGGSGTGGAALTLNFSVVDQATTTVTARSSASGTGKEVSVADDLELQVYPNPSSTRWVFVQFSEPLQGELSYALYTGAGDRMLVEKQVLSNATSLLELDFSRYDLANGVYYLELNAGARRKTVQLLFTGR</sequence>
<dbReference type="Gene3D" id="4.10.1080.10">
    <property type="entry name" value="TSP type-3 repeat"/>
    <property type="match status" value="1"/>
</dbReference>
<evidence type="ECO:0000256" key="1">
    <source>
        <dbReference type="ARBA" id="ARBA00022441"/>
    </source>
</evidence>
<name>A0A4R4DXL0_9BACT</name>
<organism evidence="8 9">
    <name type="scientific">Flaviaesturariibacter aridisoli</name>
    <dbReference type="NCBI Taxonomy" id="2545761"/>
    <lineage>
        <taxon>Bacteria</taxon>
        <taxon>Pseudomonadati</taxon>
        <taxon>Bacteroidota</taxon>
        <taxon>Chitinophagia</taxon>
        <taxon>Chitinophagales</taxon>
        <taxon>Chitinophagaceae</taxon>
        <taxon>Flaviaestuariibacter</taxon>
    </lineage>
</organism>
<dbReference type="Gene3D" id="2.120.10.30">
    <property type="entry name" value="TolB, C-terminal domain"/>
    <property type="match status" value="1"/>
</dbReference>
<dbReference type="InterPro" id="IPR015915">
    <property type="entry name" value="Kelch-typ_b-propeller"/>
</dbReference>
<dbReference type="Pfam" id="PF24981">
    <property type="entry name" value="Beta-prop_ATRN-LZTR1"/>
    <property type="match status" value="1"/>
</dbReference>
<dbReference type="Proteomes" id="UP000295164">
    <property type="component" value="Unassembled WGS sequence"/>
</dbReference>
<keyword evidence="1" id="KW-0880">Kelch repeat</keyword>
<dbReference type="InterPro" id="IPR028974">
    <property type="entry name" value="TSP_type-3_rpt"/>
</dbReference>
<dbReference type="NCBIfam" id="NF012200">
    <property type="entry name" value="choice_anch_D"/>
    <property type="match status" value="1"/>
</dbReference>
<evidence type="ECO:0000313" key="9">
    <source>
        <dbReference type="Proteomes" id="UP000295164"/>
    </source>
</evidence>
<evidence type="ECO:0000259" key="6">
    <source>
        <dbReference type="Pfam" id="PF22073"/>
    </source>
</evidence>
<comment type="caution">
    <text evidence="8">The sequence shown here is derived from an EMBL/GenBank/DDBJ whole genome shotgun (WGS) entry which is preliminary data.</text>
</comment>
<keyword evidence="2" id="KW-0677">Repeat</keyword>
<dbReference type="SUPFAM" id="SSF103647">
    <property type="entry name" value="TSP type-3 repeat"/>
    <property type="match status" value="1"/>
</dbReference>
<feature type="signal peptide" evidence="4">
    <location>
        <begin position="1"/>
        <end position="30"/>
    </location>
</feature>
<dbReference type="EMBL" id="SKFH01000034">
    <property type="protein sequence ID" value="TCZ67481.1"/>
    <property type="molecule type" value="Genomic_DNA"/>
</dbReference>
<dbReference type="InterPro" id="IPR006652">
    <property type="entry name" value="Kelch_1"/>
</dbReference>
<evidence type="ECO:0000259" key="7">
    <source>
        <dbReference type="Pfam" id="PF24981"/>
    </source>
</evidence>
<feature type="region of interest" description="Disordered" evidence="3">
    <location>
        <begin position="553"/>
        <end position="600"/>
    </location>
</feature>
<dbReference type="PANTHER" id="PTHR46344:SF27">
    <property type="entry name" value="KELCH REPEAT SUPERFAMILY PROTEIN"/>
    <property type="match status" value="1"/>
</dbReference>
<feature type="compositionally biased region" description="Basic and acidic residues" evidence="3">
    <location>
        <begin position="578"/>
        <end position="587"/>
    </location>
</feature>
<dbReference type="Pfam" id="PF11721">
    <property type="entry name" value="Malectin"/>
    <property type="match status" value="1"/>
</dbReference>
<feature type="domain" description="Malectin" evidence="5">
    <location>
        <begin position="1278"/>
        <end position="1421"/>
    </location>
</feature>
<dbReference type="OrthoDB" id="103335at2"/>
<evidence type="ECO:0000256" key="3">
    <source>
        <dbReference type="SAM" id="MobiDB-lite"/>
    </source>
</evidence>
<dbReference type="SUPFAM" id="SSF49785">
    <property type="entry name" value="Galactose-binding domain-like"/>
    <property type="match status" value="1"/>
</dbReference>
<dbReference type="InterPro" id="IPR056737">
    <property type="entry name" value="Beta-prop_ATRN-MKLN-like"/>
</dbReference>
<dbReference type="Pfam" id="PF22073">
    <property type="entry name" value="Cep192_D4"/>
    <property type="match status" value="1"/>
</dbReference>
<dbReference type="SMART" id="SM00612">
    <property type="entry name" value="Kelch"/>
    <property type="match status" value="4"/>
</dbReference>
<dbReference type="InterPro" id="IPR021720">
    <property type="entry name" value="Malectin_dom"/>
</dbReference>
<feature type="compositionally biased region" description="Polar residues" evidence="3">
    <location>
        <begin position="566"/>
        <end position="577"/>
    </location>
</feature>
<dbReference type="Gene3D" id="2.60.40.10">
    <property type="entry name" value="Immunoglobulins"/>
    <property type="match status" value="1"/>
</dbReference>
<dbReference type="SUPFAM" id="SSF117281">
    <property type="entry name" value="Kelch motif"/>
    <property type="match status" value="1"/>
</dbReference>
<feature type="domain" description="Attractin/MKLN-like beta-propeller" evidence="7">
    <location>
        <begin position="849"/>
        <end position="1087"/>
    </location>
</feature>
<dbReference type="InterPro" id="IPR011042">
    <property type="entry name" value="6-blade_b-propeller_TolB-like"/>
</dbReference>
<dbReference type="PANTHER" id="PTHR46344">
    <property type="entry name" value="OS02G0202900 PROTEIN"/>
    <property type="match status" value="1"/>
</dbReference>
<feature type="region of interest" description="Disordered" evidence="3">
    <location>
        <begin position="244"/>
        <end position="274"/>
    </location>
</feature>
<keyword evidence="4" id="KW-0732">Signal</keyword>
<proteinExistence type="predicted"/>
<reference evidence="8 9" key="1">
    <citation type="submission" date="2019-03" db="EMBL/GenBank/DDBJ databases">
        <authorList>
            <person name="Kim M.K.M."/>
        </authorList>
    </citation>
    <scope>NUCLEOTIDE SEQUENCE [LARGE SCALE GENOMIC DNA]</scope>
    <source>
        <strain evidence="8 9">17J68-15</strain>
    </source>
</reference>
<dbReference type="InterPro" id="IPR013783">
    <property type="entry name" value="Ig-like_fold"/>
</dbReference>
<protein>
    <submittedName>
        <fullName evidence="8">Choice-of-anchor D domain-containing protein</fullName>
    </submittedName>
</protein>
<keyword evidence="9" id="KW-1185">Reference proteome</keyword>
<evidence type="ECO:0000313" key="8">
    <source>
        <dbReference type="EMBL" id="TCZ67481.1"/>
    </source>
</evidence>
<dbReference type="InterPro" id="IPR054090">
    <property type="entry name" value="Cep192_Spd-2-like_dom"/>
</dbReference>
<feature type="chain" id="PRO_5020208898" evidence="4">
    <location>
        <begin position="31"/>
        <end position="1658"/>
    </location>
</feature>
<dbReference type="GO" id="GO:0005509">
    <property type="term" value="F:calcium ion binding"/>
    <property type="evidence" value="ECO:0007669"/>
    <property type="project" value="InterPro"/>
</dbReference>
<dbReference type="InterPro" id="IPR008979">
    <property type="entry name" value="Galactose-bd-like_sf"/>
</dbReference>
<gene>
    <name evidence="8" type="ORF">E0486_15490</name>
</gene>
<feature type="domain" description="Cep192/Spd-2-like" evidence="6">
    <location>
        <begin position="1174"/>
        <end position="1271"/>
    </location>
</feature>
<dbReference type="Gene3D" id="2.60.120.430">
    <property type="entry name" value="Galactose-binding lectin"/>
    <property type="match status" value="1"/>
</dbReference>
<evidence type="ECO:0000256" key="4">
    <source>
        <dbReference type="SAM" id="SignalP"/>
    </source>
</evidence>
<dbReference type="Gene3D" id="2.120.10.80">
    <property type="entry name" value="Kelch-type beta propeller"/>
    <property type="match status" value="2"/>
</dbReference>